<evidence type="ECO:0000256" key="3">
    <source>
        <dbReference type="ARBA" id="ARBA00022692"/>
    </source>
</evidence>
<dbReference type="Proteomes" id="UP001277761">
    <property type="component" value="Unassembled WGS sequence"/>
</dbReference>
<protein>
    <submittedName>
        <fullName evidence="9">FUSC family protein</fullName>
    </submittedName>
</protein>
<feature type="domain" description="Integral membrane bound transporter" evidence="8">
    <location>
        <begin position="347"/>
        <end position="471"/>
    </location>
</feature>
<keyword evidence="2" id="KW-1003">Cell membrane</keyword>
<keyword evidence="4 7" id="KW-1133">Transmembrane helix</keyword>
<reference evidence="9 10" key="1">
    <citation type="submission" date="2023-11" db="EMBL/GenBank/DDBJ databases">
        <authorList>
            <person name="Xu M."/>
            <person name="Jiang T."/>
        </authorList>
    </citation>
    <scope>NUCLEOTIDE SEQUENCE [LARGE SCALE GENOMIC DNA]</scope>
    <source>
        <strain evidence="9 10">SD</strain>
    </source>
</reference>
<evidence type="ECO:0000313" key="10">
    <source>
        <dbReference type="Proteomes" id="UP001277761"/>
    </source>
</evidence>
<dbReference type="Pfam" id="PF13515">
    <property type="entry name" value="FUSC_2"/>
    <property type="match status" value="1"/>
</dbReference>
<dbReference type="InterPro" id="IPR049453">
    <property type="entry name" value="Memb_transporter_dom"/>
</dbReference>
<evidence type="ECO:0000259" key="8">
    <source>
        <dbReference type="Pfam" id="PF13515"/>
    </source>
</evidence>
<evidence type="ECO:0000256" key="5">
    <source>
        <dbReference type="ARBA" id="ARBA00023136"/>
    </source>
</evidence>
<evidence type="ECO:0000256" key="4">
    <source>
        <dbReference type="ARBA" id="ARBA00022989"/>
    </source>
</evidence>
<keyword evidence="5 7" id="KW-0472">Membrane</keyword>
<organism evidence="9 10">
    <name type="scientific">Patulibacter brassicae</name>
    <dbReference type="NCBI Taxonomy" id="1705717"/>
    <lineage>
        <taxon>Bacteria</taxon>
        <taxon>Bacillati</taxon>
        <taxon>Actinomycetota</taxon>
        <taxon>Thermoleophilia</taxon>
        <taxon>Solirubrobacterales</taxon>
        <taxon>Patulibacteraceae</taxon>
        <taxon>Patulibacter</taxon>
    </lineage>
</organism>
<proteinExistence type="inferred from homology"/>
<evidence type="ECO:0000256" key="1">
    <source>
        <dbReference type="ARBA" id="ARBA00004651"/>
    </source>
</evidence>
<keyword evidence="10" id="KW-1185">Reference proteome</keyword>
<name>A0ABU4VLL6_9ACTN</name>
<feature type="transmembrane region" description="Helical" evidence="7">
    <location>
        <begin position="90"/>
        <end position="111"/>
    </location>
</feature>
<dbReference type="PANTHER" id="PTHR30509:SF9">
    <property type="entry name" value="MULTIDRUG RESISTANCE PROTEIN MDTO"/>
    <property type="match status" value="1"/>
</dbReference>
<evidence type="ECO:0000256" key="2">
    <source>
        <dbReference type="ARBA" id="ARBA00022475"/>
    </source>
</evidence>
<comment type="similarity">
    <text evidence="6">Belongs to the YccS/YhfK family.</text>
</comment>
<feature type="transmembrane region" description="Helical" evidence="7">
    <location>
        <begin position="390"/>
        <end position="413"/>
    </location>
</feature>
<dbReference type="RefSeq" id="WP_319954895.1">
    <property type="nucleotide sequence ID" value="NZ_JAXAVX010000008.1"/>
</dbReference>
<evidence type="ECO:0000256" key="7">
    <source>
        <dbReference type="SAM" id="Phobius"/>
    </source>
</evidence>
<feature type="transmembrane region" description="Helical" evidence="7">
    <location>
        <begin position="64"/>
        <end position="83"/>
    </location>
</feature>
<comment type="caution">
    <text evidence="9">The sequence shown here is derived from an EMBL/GenBank/DDBJ whole genome shotgun (WGS) entry which is preliminary data.</text>
</comment>
<comment type="subcellular location">
    <subcellularLocation>
        <location evidence="1">Cell membrane</location>
        <topology evidence="1">Multi-pass membrane protein</topology>
    </subcellularLocation>
</comment>
<dbReference type="EMBL" id="JAXAVX010000008">
    <property type="protein sequence ID" value="MDX8152739.1"/>
    <property type="molecule type" value="Genomic_DNA"/>
</dbReference>
<sequence>MPVLLRSILRAGWARRTRALRIGLSFVLPLSIGALLGEVAWGAIATQGAFVAMYAGDVPYRKRARVLAGVGVGLALAMAIGTLAAPHPWLAAVLAGPVVASAALLCLAFEVGPPREFMPTLSYLVAISLPVDPGAAPERAGVVLLAAALVGSLALAGALRRPRGPEEDAVRGGVLAVAELLERVDGDEDEVDTARQRAVLAVRDAAQAMRAAGDGDPARRRLTELTIALEAVLDAAVGLALRQDAAVDPAWSAALRALAESVDDPSRATPVRLPDDAPDTPPGHRLEAAALALRRAADPARRWDETFVPFAPRHRPRALAALRRALRPSSLVVPTAVRNGVAAAAGVLLGLAIGVERGAWVGLTAVAVLQASNVRLTARRTAHRMLGTGVGVVVAAAILAFRPAVAVVIVVMALCQTVGQAFIKVAYGVAVACVTPIALLVFDLGQPGTPVGSLLGARLLDTALGCAVGLAARRFLWPQTARTRLPTAQAAVIEAVGDVLHAAAMRPVEPSGVRLRQARRRLQTALLNLRAVQADALGDLAWRPPWPGRRRGAQAEPDWATTLAVTALAHAAMAAPARADGPPPDPTTVAALDAAIAHLAATASGLRAPAWVALPRLRQWPRTAAALAELRDRLAGEDAPAERPLHATGAPLTA</sequence>
<feature type="transmembrane region" description="Helical" evidence="7">
    <location>
        <begin position="140"/>
        <end position="159"/>
    </location>
</feature>
<dbReference type="PANTHER" id="PTHR30509">
    <property type="entry name" value="P-HYDROXYBENZOIC ACID EFFLUX PUMP SUBUNIT-RELATED"/>
    <property type="match status" value="1"/>
</dbReference>
<evidence type="ECO:0000313" key="9">
    <source>
        <dbReference type="EMBL" id="MDX8152739.1"/>
    </source>
</evidence>
<accession>A0ABU4VLL6</accession>
<keyword evidence="3 7" id="KW-0812">Transmembrane</keyword>
<evidence type="ECO:0000256" key="6">
    <source>
        <dbReference type="ARBA" id="ARBA00043993"/>
    </source>
</evidence>
<feature type="transmembrane region" description="Helical" evidence="7">
    <location>
        <begin position="425"/>
        <end position="445"/>
    </location>
</feature>
<gene>
    <name evidence="9" type="ORF">SK069_14120</name>
</gene>
<feature type="transmembrane region" description="Helical" evidence="7">
    <location>
        <begin position="20"/>
        <end position="44"/>
    </location>
</feature>